<protein>
    <submittedName>
        <fullName evidence="1">Uncharacterized protein</fullName>
    </submittedName>
</protein>
<proteinExistence type="predicted"/>
<accession>A0A0A9EJH4</accession>
<evidence type="ECO:0000313" key="1">
    <source>
        <dbReference type="EMBL" id="JAD99123.1"/>
    </source>
</evidence>
<name>A0A0A9EJH4_ARUDO</name>
<sequence length="122" mass="13703">MLECLLGSRSRSNEVREYGPSDTSICCFALAIGLNTGATWLLKGVLIKRPTRRENRLRPRVIDAVRQSGNRYVKIHSSTAEIDHLYFEVSAFVLGILPSNGRRNQFIIVRHLNGCRMKGGTT</sequence>
<dbReference type="AlphaFoldDB" id="A0A0A9EJH4"/>
<reference evidence="1" key="1">
    <citation type="submission" date="2014-09" db="EMBL/GenBank/DDBJ databases">
        <authorList>
            <person name="Magalhaes I.L.F."/>
            <person name="Oliveira U."/>
            <person name="Santos F.R."/>
            <person name="Vidigal T.H.D.A."/>
            <person name="Brescovit A.D."/>
            <person name="Santos A.J."/>
        </authorList>
    </citation>
    <scope>NUCLEOTIDE SEQUENCE</scope>
    <source>
        <tissue evidence="1">Shoot tissue taken approximately 20 cm above the soil surface</tissue>
    </source>
</reference>
<organism evidence="1">
    <name type="scientific">Arundo donax</name>
    <name type="common">Giant reed</name>
    <name type="synonym">Donax arundinaceus</name>
    <dbReference type="NCBI Taxonomy" id="35708"/>
    <lineage>
        <taxon>Eukaryota</taxon>
        <taxon>Viridiplantae</taxon>
        <taxon>Streptophyta</taxon>
        <taxon>Embryophyta</taxon>
        <taxon>Tracheophyta</taxon>
        <taxon>Spermatophyta</taxon>
        <taxon>Magnoliopsida</taxon>
        <taxon>Liliopsida</taxon>
        <taxon>Poales</taxon>
        <taxon>Poaceae</taxon>
        <taxon>PACMAD clade</taxon>
        <taxon>Arundinoideae</taxon>
        <taxon>Arundineae</taxon>
        <taxon>Arundo</taxon>
    </lineage>
</organism>
<reference evidence="1" key="2">
    <citation type="journal article" date="2015" name="Data Brief">
        <title>Shoot transcriptome of the giant reed, Arundo donax.</title>
        <authorList>
            <person name="Barrero R.A."/>
            <person name="Guerrero F.D."/>
            <person name="Moolhuijzen P."/>
            <person name="Goolsby J.A."/>
            <person name="Tidwell J."/>
            <person name="Bellgard S.E."/>
            <person name="Bellgard M.I."/>
        </authorList>
    </citation>
    <scope>NUCLEOTIDE SEQUENCE</scope>
    <source>
        <tissue evidence="1">Shoot tissue taken approximately 20 cm above the soil surface</tissue>
    </source>
</reference>
<dbReference type="EMBL" id="GBRH01198772">
    <property type="protein sequence ID" value="JAD99123.1"/>
    <property type="molecule type" value="Transcribed_RNA"/>
</dbReference>